<dbReference type="Gene3D" id="3.10.250.10">
    <property type="entry name" value="SRCR-like domain"/>
    <property type="match status" value="2"/>
</dbReference>
<dbReference type="InterPro" id="IPR043504">
    <property type="entry name" value="Peptidase_S1_PA_chymotrypsin"/>
</dbReference>
<keyword evidence="5 8" id="KW-1015">Disulfide bond</keyword>
<evidence type="ECO:0000259" key="11">
    <source>
        <dbReference type="PROSITE" id="PS50287"/>
    </source>
</evidence>
<dbReference type="Gene3D" id="2.40.128.620">
    <property type="match status" value="1"/>
</dbReference>
<dbReference type="Pfam" id="PF00530">
    <property type="entry name" value="SRCR"/>
    <property type="match status" value="2"/>
</dbReference>
<dbReference type="SMART" id="SM00202">
    <property type="entry name" value="SR"/>
    <property type="match status" value="2"/>
</dbReference>
<dbReference type="InterPro" id="IPR002172">
    <property type="entry name" value="LDrepeatLR_classA_rpt"/>
</dbReference>
<feature type="disulfide bond" evidence="8">
    <location>
        <begin position="353"/>
        <end position="363"/>
    </location>
</feature>
<dbReference type="Gene3D" id="2.40.10.10">
    <property type="entry name" value="Trypsin-like serine proteases"/>
    <property type="match status" value="2"/>
</dbReference>
<dbReference type="SUPFAM" id="SSF57424">
    <property type="entry name" value="LDL receptor-like module"/>
    <property type="match status" value="1"/>
</dbReference>
<keyword evidence="3 9" id="KW-0378">Hydrolase</keyword>
<evidence type="ECO:0000256" key="3">
    <source>
        <dbReference type="ARBA" id="ARBA00022801"/>
    </source>
</evidence>
<dbReference type="InterPro" id="IPR018114">
    <property type="entry name" value="TRYPSIN_HIS"/>
</dbReference>
<organism evidence="12">
    <name type="scientific">Timema tahoe</name>
    <dbReference type="NCBI Taxonomy" id="61484"/>
    <lineage>
        <taxon>Eukaryota</taxon>
        <taxon>Metazoa</taxon>
        <taxon>Ecdysozoa</taxon>
        <taxon>Arthropoda</taxon>
        <taxon>Hexapoda</taxon>
        <taxon>Insecta</taxon>
        <taxon>Pterygota</taxon>
        <taxon>Neoptera</taxon>
        <taxon>Polyneoptera</taxon>
        <taxon>Phasmatodea</taxon>
        <taxon>Timematodea</taxon>
        <taxon>Timematoidea</taxon>
        <taxon>Timematidae</taxon>
        <taxon>Timema</taxon>
    </lineage>
</organism>
<dbReference type="InterPro" id="IPR023415">
    <property type="entry name" value="LDLR_class-A_CS"/>
</dbReference>
<evidence type="ECO:0000256" key="5">
    <source>
        <dbReference type="ARBA" id="ARBA00023157"/>
    </source>
</evidence>
<evidence type="ECO:0000256" key="8">
    <source>
        <dbReference type="PROSITE-ProRule" id="PRU00196"/>
    </source>
</evidence>
<reference evidence="12" key="1">
    <citation type="submission" date="2020-11" db="EMBL/GenBank/DDBJ databases">
        <authorList>
            <person name="Tran Van P."/>
        </authorList>
    </citation>
    <scope>NUCLEOTIDE SEQUENCE</scope>
</reference>
<dbReference type="SUPFAM" id="SSF50494">
    <property type="entry name" value="Trypsin-like serine proteases"/>
    <property type="match status" value="1"/>
</dbReference>
<dbReference type="SUPFAM" id="SSF56487">
    <property type="entry name" value="SRCR-like"/>
    <property type="match status" value="2"/>
</dbReference>
<dbReference type="InterPro" id="IPR009003">
    <property type="entry name" value="Peptidase_S1_PA"/>
</dbReference>
<sequence>MPRAPKLVFGEWGSVCDDLFDLRDAGVVCRELGFTLGAAEYVSHSHYGPSEGTPVYLVDDLQCLGNETSIRECSFNGWGVHDCGAEEEVGVVCRVPGLDCAPNHWPCDFSRECIPIAFLCDHVADCDDGSDEDATHCQVRAGIRLITLVCPKNENRVDDIAPKPLDKRIGGTEKSVVEGLRQLPEVVLVGRHLQVAMQSHITNVSGCIHNDPQTPALERMHPPHICVRQVAPSGTRIRETNSHSKSRKLPNTGLEMLRVHACLIEFTVHSSEKSYVFTQSPLEIRLVGGSVPTEGRIEVRHHNVWGTVCDDDFTETAASVICRSLKFGGPAEARKNGAFGSGVGQIWLDQLLCVGNESSLGECLHSDWGQHNCRHDEDAAVVCSAGDVVQPLDQPLSVVPVVQSSLSVTSNILPADCGARYMDQFDVDDRKQRVIGGGEVIQGSYPWQASVRVRTTIKSVHWCGAVVISPLHVLTAGHCLQDYTKEAYFVRVGDYDAEADDGTEQELNIDEIYFHEEFNRGVRLNNDIALIKLKSQGIRLGADIQPICLPPSNLLYSPGLNCTISGWGSVKSAGSGVEMKGTGPTPAIAADPGRIWCLARNLGSSWTKVIAVVCLGVVLKQDAEGTGVPAYSAGGRCRAFPEGRDFPDSGGLGCREACLPRKGISAFRSGAGIENSYSRTLRAIWIPVLPVDTCKANFVYGEKAIGQGMFCAGHLEGGMDSCQGDSGGPMACLYEGHFTLFGITSWGHGCGRPNKPGVYSNVSFYRDWIDLKLRDSMSGR</sequence>
<proteinExistence type="inferred from homology"/>
<dbReference type="FunFam" id="3.10.250.10:FF:000026">
    <property type="entry name" value="Tequila, isoform D"/>
    <property type="match status" value="1"/>
</dbReference>
<dbReference type="PRINTS" id="PR00258">
    <property type="entry name" value="SPERACTRCPTR"/>
</dbReference>
<dbReference type="PROSITE" id="PS50287">
    <property type="entry name" value="SRCR_2"/>
    <property type="match status" value="2"/>
</dbReference>
<dbReference type="PROSITE" id="PS50240">
    <property type="entry name" value="TRYPSIN_DOM"/>
    <property type="match status" value="1"/>
</dbReference>
<dbReference type="PROSITE" id="PS50068">
    <property type="entry name" value="LDLRA_2"/>
    <property type="match status" value="1"/>
</dbReference>
<dbReference type="InterPro" id="IPR033116">
    <property type="entry name" value="TRYPSIN_SER"/>
</dbReference>
<name>A0A7R9IMF7_9NEOP</name>
<dbReference type="FunFam" id="2.40.10.10:FF:000068">
    <property type="entry name" value="transmembrane protease serine 2"/>
    <property type="match status" value="1"/>
</dbReference>
<dbReference type="GO" id="GO:0006508">
    <property type="term" value="P:proteolysis"/>
    <property type="evidence" value="ECO:0007669"/>
    <property type="project" value="UniProtKB-KW"/>
</dbReference>
<evidence type="ECO:0000256" key="7">
    <source>
        <dbReference type="ARBA" id="ARBA00024195"/>
    </source>
</evidence>
<dbReference type="CDD" id="cd00112">
    <property type="entry name" value="LDLa"/>
    <property type="match status" value="1"/>
</dbReference>
<dbReference type="PANTHER" id="PTHR24252:SF7">
    <property type="entry name" value="HYALIN"/>
    <property type="match status" value="1"/>
</dbReference>
<keyword evidence="1 9" id="KW-0645">Protease</keyword>
<evidence type="ECO:0000256" key="6">
    <source>
        <dbReference type="ARBA" id="ARBA00023180"/>
    </source>
</evidence>
<dbReference type="Pfam" id="PF00057">
    <property type="entry name" value="Ldl_recept_a"/>
    <property type="match status" value="1"/>
</dbReference>
<dbReference type="InterPro" id="IPR036055">
    <property type="entry name" value="LDL_receptor-like_sf"/>
</dbReference>
<dbReference type="GO" id="GO:0016020">
    <property type="term" value="C:membrane"/>
    <property type="evidence" value="ECO:0007669"/>
    <property type="project" value="InterPro"/>
</dbReference>
<feature type="disulfide bond" evidence="8">
    <location>
        <begin position="63"/>
        <end position="73"/>
    </location>
</feature>
<accession>A0A7R9IMF7</accession>
<dbReference type="SMART" id="SM00020">
    <property type="entry name" value="Tryp_SPc"/>
    <property type="match status" value="1"/>
</dbReference>
<dbReference type="FunFam" id="2.40.10.10:FF:000002">
    <property type="entry name" value="Transmembrane protease serine"/>
    <property type="match status" value="1"/>
</dbReference>
<dbReference type="PROSITE" id="PS00135">
    <property type="entry name" value="TRYPSIN_SER"/>
    <property type="match status" value="1"/>
</dbReference>
<protein>
    <recommendedName>
        <fullName evidence="13">Neurotrypsin</fullName>
    </recommendedName>
</protein>
<feature type="disulfide bond" evidence="8">
    <location>
        <begin position="322"/>
        <end position="383"/>
    </location>
</feature>
<feature type="domain" description="SRCR" evidence="11">
    <location>
        <begin position="10"/>
        <end position="94"/>
    </location>
</feature>
<gene>
    <name evidence="12" type="ORF">TTEB3V08_LOCUS8868</name>
</gene>
<dbReference type="FunFam" id="3.10.250.10:FF:000001">
    <property type="entry name" value="Lysyl oxidase 4 isoform X1"/>
    <property type="match status" value="1"/>
</dbReference>
<evidence type="ECO:0000256" key="4">
    <source>
        <dbReference type="ARBA" id="ARBA00022825"/>
    </source>
</evidence>
<evidence type="ECO:0008006" key="13">
    <source>
        <dbReference type="Google" id="ProtNLM"/>
    </source>
</evidence>
<evidence type="ECO:0000256" key="9">
    <source>
        <dbReference type="RuleBase" id="RU363034"/>
    </source>
</evidence>
<dbReference type="EMBL" id="OE004193">
    <property type="protein sequence ID" value="CAD7460952.1"/>
    <property type="molecule type" value="Genomic_DNA"/>
</dbReference>
<dbReference type="InterPro" id="IPR001190">
    <property type="entry name" value="SRCR"/>
</dbReference>
<evidence type="ECO:0000259" key="10">
    <source>
        <dbReference type="PROSITE" id="PS50240"/>
    </source>
</evidence>
<dbReference type="GO" id="GO:0004252">
    <property type="term" value="F:serine-type endopeptidase activity"/>
    <property type="evidence" value="ECO:0007669"/>
    <property type="project" value="InterPro"/>
</dbReference>
<feature type="domain" description="Peptidase S1" evidence="10">
    <location>
        <begin position="434"/>
        <end position="774"/>
    </location>
</feature>
<evidence type="ECO:0000256" key="1">
    <source>
        <dbReference type="ARBA" id="ARBA00022670"/>
    </source>
</evidence>
<dbReference type="PROSITE" id="PS00134">
    <property type="entry name" value="TRYPSIN_HIS"/>
    <property type="match status" value="1"/>
</dbReference>
<evidence type="ECO:0000256" key="2">
    <source>
        <dbReference type="ARBA" id="ARBA00022729"/>
    </source>
</evidence>
<dbReference type="CDD" id="cd00190">
    <property type="entry name" value="Tryp_SPc"/>
    <property type="match status" value="1"/>
</dbReference>
<dbReference type="PANTHER" id="PTHR24252">
    <property type="entry name" value="ACROSIN-RELATED"/>
    <property type="match status" value="1"/>
</dbReference>
<keyword evidence="2" id="KW-0732">Signal</keyword>
<keyword evidence="4 9" id="KW-0720">Serine protease</keyword>
<comment type="caution">
    <text evidence="8">Lacks conserved residue(s) required for the propagation of feature annotation.</text>
</comment>
<dbReference type="SMART" id="SM00192">
    <property type="entry name" value="LDLa"/>
    <property type="match status" value="1"/>
</dbReference>
<dbReference type="InterPro" id="IPR001254">
    <property type="entry name" value="Trypsin_dom"/>
</dbReference>
<evidence type="ECO:0000313" key="12">
    <source>
        <dbReference type="EMBL" id="CAD7460952.1"/>
    </source>
</evidence>
<dbReference type="PROSITE" id="PS01209">
    <property type="entry name" value="LDLRA_1"/>
    <property type="match status" value="1"/>
</dbReference>
<feature type="disulfide bond" evidence="8">
    <location>
        <begin position="309"/>
        <end position="373"/>
    </location>
</feature>
<comment type="similarity">
    <text evidence="7">Belongs to the peptidase S1 family. CLIP subfamily.</text>
</comment>
<feature type="domain" description="SRCR" evidence="11">
    <location>
        <begin position="284"/>
        <end position="384"/>
    </location>
</feature>
<keyword evidence="6" id="KW-0325">Glycoprotein</keyword>
<dbReference type="Pfam" id="PF00089">
    <property type="entry name" value="Trypsin"/>
    <property type="match status" value="2"/>
</dbReference>
<dbReference type="InterPro" id="IPR036772">
    <property type="entry name" value="SRCR-like_dom_sf"/>
</dbReference>
<dbReference type="AlphaFoldDB" id="A0A7R9IMF7"/>